<protein>
    <submittedName>
        <fullName evidence="2">Uncharacterized protein</fullName>
    </submittedName>
</protein>
<dbReference type="Proteomes" id="UP000479000">
    <property type="component" value="Unassembled WGS sequence"/>
</dbReference>
<keyword evidence="3" id="KW-1185">Reference proteome</keyword>
<feature type="coiled-coil region" evidence="1">
    <location>
        <begin position="111"/>
        <end position="156"/>
    </location>
</feature>
<sequence length="210" mass="23785">MVRLGKNAPSLPSMRLHSSPGQAYICGSPLTSVTIPIRSTSLVPVRTILASRFCRIAGLNIEYKNIMEITYPMGAQTCRLFRSTLRTEKEINREKLDEVFPKAELLKVRLLDMYKQQYERYLKDEKRKKEESAKAREQLELLKKKKEAERANALSTLRSIPAPPTEHISNLRISPVPNITGELYPNLVALDDEAKAVLVPPKPLQLCVTT</sequence>
<dbReference type="AlphaFoldDB" id="A0A6H5HBT7"/>
<dbReference type="OrthoDB" id="3640at2759"/>
<proteinExistence type="predicted"/>
<name>A0A6H5HBT7_9HEMI</name>
<gene>
    <name evidence="2" type="ORF">NTEN_LOCUS19033</name>
</gene>
<evidence type="ECO:0000313" key="3">
    <source>
        <dbReference type="Proteomes" id="UP000479000"/>
    </source>
</evidence>
<accession>A0A6H5HBT7</accession>
<dbReference type="EMBL" id="CADCXU010028120">
    <property type="protein sequence ID" value="CAB0014614.1"/>
    <property type="molecule type" value="Genomic_DNA"/>
</dbReference>
<organism evidence="2 3">
    <name type="scientific">Nesidiocoris tenuis</name>
    <dbReference type="NCBI Taxonomy" id="355587"/>
    <lineage>
        <taxon>Eukaryota</taxon>
        <taxon>Metazoa</taxon>
        <taxon>Ecdysozoa</taxon>
        <taxon>Arthropoda</taxon>
        <taxon>Hexapoda</taxon>
        <taxon>Insecta</taxon>
        <taxon>Pterygota</taxon>
        <taxon>Neoptera</taxon>
        <taxon>Paraneoptera</taxon>
        <taxon>Hemiptera</taxon>
        <taxon>Heteroptera</taxon>
        <taxon>Panheteroptera</taxon>
        <taxon>Cimicomorpha</taxon>
        <taxon>Miridae</taxon>
        <taxon>Dicyphina</taxon>
        <taxon>Nesidiocoris</taxon>
    </lineage>
</organism>
<keyword evidence="1" id="KW-0175">Coiled coil</keyword>
<feature type="non-terminal residue" evidence="2">
    <location>
        <position position="210"/>
    </location>
</feature>
<reference evidence="2 3" key="1">
    <citation type="submission" date="2020-02" db="EMBL/GenBank/DDBJ databases">
        <authorList>
            <person name="Ferguson B K."/>
        </authorList>
    </citation>
    <scope>NUCLEOTIDE SEQUENCE [LARGE SCALE GENOMIC DNA]</scope>
</reference>
<evidence type="ECO:0000256" key="1">
    <source>
        <dbReference type="SAM" id="Coils"/>
    </source>
</evidence>
<evidence type="ECO:0000313" key="2">
    <source>
        <dbReference type="EMBL" id="CAB0014614.1"/>
    </source>
</evidence>